<dbReference type="InterPro" id="IPR002347">
    <property type="entry name" value="SDR_fam"/>
</dbReference>
<gene>
    <name evidence="3" type="ORF">F1654_02875</name>
</gene>
<reference evidence="3 4" key="1">
    <citation type="submission" date="2019-09" db="EMBL/GenBank/DDBJ databases">
        <authorList>
            <person name="Kevbrin V."/>
            <person name="Grouzdev D.S."/>
        </authorList>
    </citation>
    <scope>NUCLEOTIDE SEQUENCE [LARGE SCALE GENOMIC DNA]</scope>
    <source>
        <strain evidence="3 4">G-192</strain>
    </source>
</reference>
<name>A0A5M6ZJG6_9PROT</name>
<proteinExistence type="inferred from homology"/>
<keyword evidence="3" id="KW-0560">Oxidoreductase</keyword>
<dbReference type="GO" id="GO:0003858">
    <property type="term" value="F:3-hydroxybutyrate dehydrogenase activity"/>
    <property type="evidence" value="ECO:0007669"/>
    <property type="project" value="UniProtKB-EC"/>
</dbReference>
<comment type="caution">
    <text evidence="3">The sequence shown here is derived from an EMBL/GenBank/DDBJ whole genome shotgun (WGS) entry which is preliminary data.</text>
</comment>
<accession>A0A5M6ZJG6</accession>
<dbReference type="PANTHER" id="PTHR42879:SF2">
    <property type="entry name" value="3-OXOACYL-[ACYL-CARRIER-PROTEIN] REDUCTASE FABG"/>
    <property type="match status" value="1"/>
</dbReference>
<dbReference type="PROSITE" id="PS00061">
    <property type="entry name" value="ADH_SHORT"/>
    <property type="match status" value="1"/>
</dbReference>
<organism evidence="3 4">
    <name type="scientific">Alkalicaulis satelles</name>
    <dbReference type="NCBI Taxonomy" id="2609175"/>
    <lineage>
        <taxon>Bacteria</taxon>
        <taxon>Pseudomonadati</taxon>
        <taxon>Pseudomonadota</taxon>
        <taxon>Alphaproteobacteria</taxon>
        <taxon>Maricaulales</taxon>
        <taxon>Maricaulaceae</taxon>
        <taxon>Alkalicaulis</taxon>
    </lineage>
</organism>
<dbReference type="Proteomes" id="UP000325122">
    <property type="component" value="Unassembled WGS sequence"/>
</dbReference>
<dbReference type="PRINTS" id="PR00080">
    <property type="entry name" value="SDRFAMILY"/>
</dbReference>
<dbReference type="RefSeq" id="WP_150021987.1">
    <property type="nucleotide sequence ID" value="NZ_VWOJ01000001.1"/>
</dbReference>
<dbReference type="AlphaFoldDB" id="A0A5M6ZJG6"/>
<dbReference type="PANTHER" id="PTHR42879">
    <property type="entry name" value="3-OXOACYL-(ACYL-CARRIER-PROTEIN) REDUCTASE"/>
    <property type="match status" value="1"/>
</dbReference>
<dbReference type="InterPro" id="IPR050259">
    <property type="entry name" value="SDR"/>
</dbReference>
<dbReference type="SUPFAM" id="SSF51735">
    <property type="entry name" value="NAD(P)-binding Rossmann-fold domains"/>
    <property type="match status" value="1"/>
</dbReference>
<dbReference type="NCBIfam" id="NF009093">
    <property type="entry name" value="PRK12429.1"/>
    <property type="match status" value="1"/>
</dbReference>
<evidence type="ECO:0000256" key="2">
    <source>
        <dbReference type="RuleBase" id="RU000363"/>
    </source>
</evidence>
<dbReference type="Gene3D" id="3.40.50.720">
    <property type="entry name" value="NAD(P)-binding Rossmann-like Domain"/>
    <property type="match status" value="1"/>
</dbReference>
<dbReference type="InterPro" id="IPR020904">
    <property type="entry name" value="Sc_DH/Rdtase_CS"/>
</dbReference>
<dbReference type="Pfam" id="PF00106">
    <property type="entry name" value="adh_short"/>
    <property type="match status" value="1"/>
</dbReference>
<dbReference type="InterPro" id="IPR036291">
    <property type="entry name" value="NAD(P)-bd_dom_sf"/>
</dbReference>
<dbReference type="NCBIfam" id="TIGR01963">
    <property type="entry name" value="PHB_DH"/>
    <property type="match status" value="1"/>
</dbReference>
<dbReference type="EMBL" id="VWOJ01000001">
    <property type="protein sequence ID" value="KAA5804956.1"/>
    <property type="molecule type" value="Genomic_DNA"/>
</dbReference>
<evidence type="ECO:0000256" key="1">
    <source>
        <dbReference type="ARBA" id="ARBA00006484"/>
    </source>
</evidence>
<comment type="similarity">
    <text evidence="1 2">Belongs to the short-chain dehydrogenases/reductases (SDR) family.</text>
</comment>
<dbReference type="FunFam" id="3.40.50.720:FF:000084">
    <property type="entry name" value="Short-chain dehydrogenase reductase"/>
    <property type="match status" value="1"/>
</dbReference>
<sequence>MTSVRVDLSGQAAVITGSSSGIGAALAEGLAANGCDIVLNGLGKPSEIEALRKRLESTYNVRALYHSANMLKPGEIADLIAFAHRELGRLDILVNNAGIQHVAKIEDFPAEKWDAILAINLSSVFHACRHAVPLMKAQGRGRIVNIASAHGLAASPYKSAYVAAKHGVIGLTKTIALETAEHGVTCNAINPGYVRTPLVESQIADTARERGMSEEEVVRDVMLHAQPTKKFVEYNQLLGALLYLVSDDGANANGTSISVEGGWLAK</sequence>
<dbReference type="GO" id="GO:0032787">
    <property type="term" value="P:monocarboxylic acid metabolic process"/>
    <property type="evidence" value="ECO:0007669"/>
    <property type="project" value="UniProtKB-ARBA"/>
</dbReference>
<dbReference type="InterPro" id="IPR011294">
    <property type="entry name" value="3-OHbutyrate_DH"/>
</dbReference>
<evidence type="ECO:0000313" key="4">
    <source>
        <dbReference type="Proteomes" id="UP000325122"/>
    </source>
</evidence>
<evidence type="ECO:0000313" key="3">
    <source>
        <dbReference type="EMBL" id="KAA5804956.1"/>
    </source>
</evidence>
<keyword evidence="4" id="KW-1185">Reference proteome</keyword>
<dbReference type="EC" id="1.1.1.30" evidence="3"/>
<dbReference type="PRINTS" id="PR00081">
    <property type="entry name" value="GDHRDH"/>
</dbReference>
<protein>
    <submittedName>
        <fullName evidence="3">3-hydroxybutyrate dehydrogenase</fullName>
        <ecNumber evidence="3">1.1.1.30</ecNumber>
    </submittedName>
</protein>